<feature type="transmembrane region" description="Helical" evidence="7">
    <location>
        <begin position="365"/>
        <end position="389"/>
    </location>
</feature>
<evidence type="ECO:0000256" key="4">
    <source>
        <dbReference type="ARBA" id="ARBA00022692"/>
    </source>
</evidence>
<evidence type="ECO:0000256" key="6">
    <source>
        <dbReference type="ARBA" id="ARBA00023136"/>
    </source>
</evidence>
<dbReference type="CDD" id="cd17316">
    <property type="entry name" value="MFS_SV2_like"/>
    <property type="match status" value="1"/>
</dbReference>
<name>A0AAN0T742_HEYCO</name>
<dbReference type="PROSITE" id="PS00216">
    <property type="entry name" value="SUGAR_TRANSPORT_1"/>
    <property type="match status" value="1"/>
</dbReference>
<comment type="subcellular location">
    <subcellularLocation>
        <location evidence="1">Cell membrane</location>
        <topology evidence="1">Multi-pass membrane protein</topology>
    </subcellularLocation>
</comment>
<feature type="transmembrane region" description="Helical" evidence="7">
    <location>
        <begin position="341"/>
        <end position="359"/>
    </location>
</feature>
<evidence type="ECO:0000256" key="3">
    <source>
        <dbReference type="ARBA" id="ARBA00022448"/>
    </source>
</evidence>
<dbReference type="Proteomes" id="UP000032024">
    <property type="component" value="Chromosome"/>
</dbReference>
<evidence type="ECO:0000256" key="2">
    <source>
        <dbReference type="ARBA" id="ARBA00010992"/>
    </source>
</evidence>
<dbReference type="InterPro" id="IPR005828">
    <property type="entry name" value="MFS_sugar_transport-like"/>
</dbReference>
<feature type="transmembrane region" description="Helical" evidence="7">
    <location>
        <begin position="141"/>
        <end position="164"/>
    </location>
</feature>
<comment type="similarity">
    <text evidence="2">Belongs to the major facilitator superfamily. Sugar transporter (TC 2.A.1.1) family.</text>
</comment>
<dbReference type="PANTHER" id="PTHR48020">
    <property type="entry name" value="PROTON MYO-INOSITOL COTRANSPORTER"/>
    <property type="match status" value="1"/>
</dbReference>
<evidence type="ECO:0000313" key="10">
    <source>
        <dbReference type="Proteomes" id="UP000032024"/>
    </source>
</evidence>
<evidence type="ECO:0000256" key="5">
    <source>
        <dbReference type="ARBA" id="ARBA00022989"/>
    </source>
</evidence>
<dbReference type="GO" id="GO:0005886">
    <property type="term" value="C:plasma membrane"/>
    <property type="evidence" value="ECO:0007669"/>
    <property type="project" value="UniProtKB-SubCell"/>
</dbReference>
<feature type="transmembrane region" description="Helical" evidence="7">
    <location>
        <begin position="434"/>
        <end position="453"/>
    </location>
</feature>
<dbReference type="PROSITE" id="PS00217">
    <property type="entry name" value="SUGAR_TRANSPORT_2"/>
    <property type="match status" value="1"/>
</dbReference>
<keyword evidence="3" id="KW-0813">Transport</keyword>
<evidence type="ECO:0000256" key="1">
    <source>
        <dbReference type="ARBA" id="ARBA00004651"/>
    </source>
</evidence>
<keyword evidence="5 7" id="KW-1133">Transmembrane helix</keyword>
<dbReference type="GO" id="GO:0022857">
    <property type="term" value="F:transmembrane transporter activity"/>
    <property type="evidence" value="ECO:0007669"/>
    <property type="project" value="InterPro"/>
</dbReference>
<feature type="transmembrane region" description="Helical" evidence="7">
    <location>
        <begin position="401"/>
        <end position="422"/>
    </location>
</feature>
<feature type="domain" description="Major facilitator superfamily (MFS) profile" evidence="8">
    <location>
        <begin position="49"/>
        <end position="457"/>
    </location>
</feature>
<feature type="transmembrane region" description="Helical" evidence="7">
    <location>
        <begin position="49"/>
        <end position="75"/>
    </location>
</feature>
<gene>
    <name evidence="9" type="ORF">SB48_HM08orf05112</name>
</gene>
<dbReference type="SUPFAM" id="SSF103473">
    <property type="entry name" value="MFS general substrate transporter"/>
    <property type="match status" value="1"/>
</dbReference>
<feature type="transmembrane region" description="Helical" evidence="7">
    <location>
        <begin position="272"/>
        <end position="293"/>
    </location>
</feature>
<reference evidence="10" key="1">
    <citation type="submission" date="2015-01" db="EMBL/GenBank/DDBJ databases">
        <title>Comparative genome analysis of Bacillus coagulans HM-08, Clostridium butyricum HM-68, Bacillus subtilis HM-66 and Bacillus paralicheniformis BL-09.</title>
        <authorList>
            <person name="Zhang H."/>
        </authorList>
    </citation>
    <scope>NUCLEOTIDE SEQUENCE [LARGE SCALE GENOMIC DNA]</scope>
    <source>
        <strain evidence="10">HM-08</strain>
    </source>
</reference>
<feature type="transmembrane region" description="Helical" evidence="7">
    <location>
        <begin position="116"/>
        <end position="135"/>
    </location>
</feature>
<dbReference type="PROSITE" id="PS50850">
    <property type="entry name" value="MFS"/>
    <property type="match status" value="1"/>
</dbReference>
<sequence length="483" mass="52890">MRSHSQKHDKCFFGYGFYFSAGLYGKERERKMIFEHLDSPQLKRFQRKVTLLSAGGTFLDGFDLTVIAVAMPLILDHWEFGPGMQGLITSSAVIGSFIGAIWLGNLTDKYGRKAMYVVDLLAFVVFATLTAFALAPWQLALFRFLLGIGIGADYPISATLVSEFSATQSRGRHSTSLGAMWFVGAVVAYLVGILLVPLGENAWRYMLLTGAIFALIVFFFRVTLPESPRWLTARGREKEAEEIMLKITGQKVKIQPNMKPKQKISSLFTKGLFRRTFFVCGFWFCYAVAYYGISMYTPTILKPFTHGSQMMVYIGSGTVSLLGLIGAIIGMNLVERIGRRPLIITSFTGLSIALIILALNPSPTMAFLVILFSFAVLFANMGGGILNFVYPTELFPTGIRASASGLATAVSRIGSIMGILVFPNLVVAWGNSKALWFFAAAGLLGLLISAILAPETKGKNLELINQEFDEKNAEAGGKNGNLA</sequence>
<feature type="transmembrane region" description="Helical" evidence="7">
    <location>
        <begin position="313"/>
        <end position="334"/>
    </location>
</feature>
<dbReference type="InterPro" id="IPR005829">
    <property type="entry name" value="Sugar_transporter_CS"/>
</dbReference>
<keyword evidence="4 7" id="KW-0812">Transmembrane</keyword>
<keyword evidence="6 7" id="KW-0472">Membrane</keyword>
<feature type="transmembrane region" description="Helical" evidence="7">
    <location>
        <begin position="176"/>
        <end position="196"/>
    </location>
</feature>
<dbReference type="Gene3D" id="1.20.1250.20">
    <property type="entry name" value="MFS general substrate transporter like domains"/>
    <property type="match status" value="1"/>
</dbReference>
<organism evidence="9 10">
    <name type="scientific">Heyndrickxia coagulans</name>
    <name type="common">Weizmannia coagulans</name>
    <dbReference type="NCBI Taxonomy" id="1398"/>
    <lineage>
        <taxon>Bacteria</taxon>
        <taxon>Bacillati</taxon>
        <taxon>Bacillota</taxon>
        <taxon>Bacilli</taxon>
        <taxon>Bacillales</taxon>
        <taxon>Bacillaceae</taxon>
        <taxon>Heyndrickxia</taxon>
    </lineage>
</organism>
<dbReference type="InterPro" id="IPR020846">
    <property type="entry name" value="MFS_dom"/>
</dbReference>
<evidence type="ECO:0000256" key="7">
    <source>
        <dbReference type="SAM" id="Phobius"/>
    </source>
</evidence>
<evidence type="ECO:0000313" key="9">
    <source>
        <dbReference type="EMBL" id="AJO23992.1"/>
    </source>
</evidence>
<keyword evidence="10" id="KW-1185">Reference proteome</keyword>
<dbReference type="EMBL" id="CP010525">
    <property type="protein sequence ID" value="AJO23992.1"/>
    <property type="molecule type" value="Genomic_DNA"/>
</dbReference>
<dbReference type="Pfam" id="PF00083">
    <property type="entry name" value="Sugar_tr"/>
    <property type="match status" value="1"/>
</dbReference>
<proteinExistence type="inferred from homology"/>
<evidence type="ECO:0000259" key="8">
    <source>
        <dbReference type="PROSITE" id="PS50850"/>
    </source>
</evidence>
<dbReference type="InterPro" id="IPR036259">
    <property type="entry name" value="MFS_trans_sf"/>
</dbReference>
<accession>A0AAN0T742</accession>
<dbReference type="PANTHER" id="PTHR48020:SF12">
    <property type="entry name" value="PROTON MYO-INOSITOL COTRANSPORTER"/>
    <property type="match status" value="1"/>
</dbReference>
<feature type="transmembrane region" description="Helical" evidence="7">
    <location>
        <begin position="87"/>
        <end position="104"/>
    </location>
</feature>
<dbReference type="AlphaFoldDB" id="A0AAN0T742"/>
<dbReference type="InterPro" id="IPR050814">
    <property type="entry name" value="Myo-inositol_Transporter"/>
</dbReference>
<protein>
    <submittedName>
        <fullName evidence="9">MFS transporter</fullName>
    </submittedName>
</protein>
<feature type="transmembrane region" description="Helical" evidence="7">
    <location>
        <begin position="202"/>
        <end position="224"/>
    </location>
</feature>